<feature type="domain" description="DUF3752" evidence="2">
    <location>
        <begin position="194"/>
        <end position="333"/>
    </location>
</feature>
<evidence type="ECO:0000256" key="1">
    <source>
        <dbReference type="SAM" id="MobiDB-lite"/>
    </source>
</evidence>
<evidence type="ECO:0000313" key="4">
    <source>
        <dbReference type="Proteomes" id="UP000646827"/>
    </source>
</evidence>
<dbReference type="AlphaFoldDB" id="A0A8H7S9B0"/>
<evidence type="ECO:0000259" key="2">
    <source>
        <dbReference type="Pfam" id="PF12572"/>
    </source>
</evidence>
<accession>A0A8H7S9B0</accession>
<dbReference type="Proteomes" id="UP000646827">
    <property type="component" value="Unassembled WGS sequence"/>
</dbReference>
<gene>
    <name evidence="3" type="ORF">INT45_000117</name>
</gene>
<feature type="region of interest" description="Disordered" evidence="1">
    <location>
        <begin position="167"/>
        <end position="340"/>
    </location>
</feature>
<name>A0A8H7S9B0_9FUNG</name>
<feature type="compositionally biased region" description="Acidic residues" evidence="1">
    <location>
        <begin position="25"/>
        <end position="36"/>
    </location>
</feature>
<feature type="compositionally biased region" description="Basic and acidic residues" evidence="1">
    <location>
        <begin position="267"/>
        <end position="280"/>
    </location>
</feature>
<dbReference type="EMBL" id="JAEPRB010000034">
    <property type="protein sequence ID" value="KAG2224996.1"/>
    <property type="molecule type" value="Genomic_DNA"/>
</dbReference>
<dbReference type="PANTHER" id="PTHR46370:SF1">
    <property type="entry name" value="GPALPP MOTIFS-CONTAINING PROTEIN 1"/>
    <property type="match status" value="1"/>
</dbReference>
<dbReference type="InterPro" id="IPR022226">
    <property type="entry name" value="DUF3752"/>
</dbReference>
<dbReference type="InterPro" id="IPR046331">
    <property type="entry name" value="GPAM1-like"/>
</dbReference>
<proteinExistence type="predicted"/>
<feature type="compositionally biased region" description="Polar residues" evidence="1">
    <location>
        <begin position="103"/>
        <end position="112"/>
    </location>
</feature>
<feature type="compositionally biased region" description="Basic and acidic residues" evidence="1">
    <location>
        <begin position="54"/>
        <end position="68"/>
    </location>
</feature>
<feature type="compositionally biased region" description="Basic and acidic residues" evidence="1">
    <location>
        <begin position="167"/>
        <end position="177"/>
    </location>
</feature>
<protein>
    <recommendedName>
        <fullName evidence="2">DUF3752 domain-containing protein</fullName>
    </recommendedName>
</protein>
<keyword evidence="4" id="KW-1185">Reference proteome</keyword>
<feature type="compositionally biased region" description="Basic and acidic residues" evidence="1">
    <location>
        <begin position="198"/>
        <end position="207"/>
    </location>
</feature>
<feature type="compositionally biased region" description="Basic and acidic residues" evidence="1">
    <location>
        <begin position="218"/>
        <end position="244"/>
    </location>
</feature>
<sequence length="340" mass="38506">MIGPDIPKYLLEKKQRQERQSPVVELDEAEADEEVVQDVVRKDPVGPSISAEVLAKRRQERSKEEEKSSAPSPPPANDDKDDDPDAFAPALPPDLLQARSKQKSTTSTSNDNGSERRRRRAPAGPALPSRYDDGDDIVGPSLPTNYNPEKDAVRSAVADIEERALRSKEAMEAEKADAANPTKKIQREDWMLLPPEVDYLRGADSSKSRGFSTSNLSAREKDRSVWTDTPADKEKNREKRKQSEEQDLPLKYSKHDQEVRQNVQRHNMTERPKSLVELHREKGRNKKRKETEDVASRPFDREKDLLNAPKRGMDKRQKQEMLKSARELGGRFGSGSSSFL</sequence>
<reference evidence="3 4" key="1">
    <citation type="submission" date="2020-12" db="EMBL/GenBank/DDBJ databases">
        <title>Metabolic potential, ecology and presence of endohyphal bacteria is reflected in genomic diversity of Mucoromycotina.</title>
        <authorList>
            <person name="Muszewska A."/>
            <person name="Okrasinska A."/>
            <person name="Steczkiewicz K."/>
            <person name="Drgas O."/>
            <person name="Orlowska M."/>
            <person name="Perlinska-Lenart U."/>
            <person name="Aleksandrzak-Piekarczyk T."/>
            <person name="Szatraj K."/>
            <person name="Zielenkiewicz U."/>
            <person name="Pilsyk S."/>
            <person name="Malc E."/>
            <person name="Mieczkowski P."/>
            <person name="Kruszewska J.S."/>
            <person name="Biernat P."/>
            <person name="Pawlowska J."/>
        </authorList>
    </citation>
    <scope>NUCLEOTIDE SEQUENCE [LARGE SCALE GENOMIC DNA]</scope>
    <source>
        <strain evidence="3 4">CBS 142.35</strain>
    </source>
</reference>
<comment type="caution">
    <text evidence="3">The sequence shown here is derived from an EMBL/GenBank/DDBJ whole genome shotgun (WGS) entry which is preliminary data.</text>
</comment>
<organism evidence="3 4">
    <name type="scientific">Circinella minor</name>
    <dbReference type="NCBI Taxonomy" id="1195481"/>
    <lineage>
        <taxon>Eukaryota</taxon>
        <taxon>Fungi</taxon>
        <taxon>Fungi incertae sedis</taxon>
        <taxon>Mucoromycota</taxon>
        <taxon>Mucoromycotina</taxon>
        <taxon>Mucoromycetes</taxon>
        <taxon>Mucorales</taxon>
        <taxon>Lichtheimiaceae</taxon>
        <taxon>Circinella</taxon>
    </lineage>
</organism>
<dbReference type="Pfam" id="PF12572">
    <property type="entry name" value="DUF3752"/>
    <property type="match status" value="1"/>
</dbReference>
<dbReference type="PANTHER" id="PTHR46370">
    <property type="entry name" value="GPALPP MOTIFS-CONTAINING PROTEIN 1"/>
    <property type="match status" value="1"/>
</dbReference>
<feature type="compositionally biased region" description="Basic and acidic residues" evidence="1">
    <location>
        <begin position="10"/>
        <end position="19"/>
    </location>
</feature>
<feature type="compositionally biased region" description="Polar residues" evidence="1">
    <location>
        <begin position="208"/>
        <end position="217"/>
    </location>
</feature>
<feature type="compositionally biased region" description="Basic and acidic residues" evidence="1">
    <location>
        <begin position="289"/>
        <end position="329"/>
    </location>
</feature>
<feature type="region of interest" description="Disordered" evidence="1">
    <location>
        <begin position="1"/>
        <end position="151"/>
    </location>
</feature>
<feature type="compositionally biased region" description="Low complexity" evidence="1">
    <location>
        <begin position="86"/>
        <end position="99"/>
    </location>
</feature>
<evidence type="ECO:0000313" key="3">
    <source>
        <dbReference type="EMBL" id="KAG2224996.1"/>
    </source>
</evidence>
<dbReference type="OrthoDB" id="73491at2759"/>